<dbReference type="EMBL" id="PVNE01000008">
    <property type="protein sequence ID" value="PRX41188.1"/>
    <property type="molecule type" value="Genomic_DNA"/>
</dbReference>
<keyword evidence="1" id="KW-0175">Coiled coil</keyword>
<organism evidence="3 4">
    <name type="scientific">Planifilum fimeticola</name>
    <dbReference type="NCBI Taxonomy" id="201975"/>
    <lineage>
        <taxon>Bacteria</taxon>
        <taxon>Bacillati</taxon>
        <taxon>Bacillota</taxon>
        <taxon>Bacilli</taxon>
        <taxon>Bacillales</taxon>
        <taxon>Thermoactinomycetaceae</taxon>
        <taxon>Planifilum</taxon>
    </lineage>
</organism>
<evidence type="ECO:0000256" key="1">
    <source>
        <dbReference type="SAM" id="Coils"/>
    </source>
</evidence>
<proteinExistence type="predicted"/>
<feature type="compositionally biased region" description="Polar residues" evidence="2">
    <location>
        <begin position="105"/>
        <end position="115"/>
    </location>
</feature>
<evidence type="ECO:0000256" key="2">
    <source>
        <dbReference type="SAM" id="MobiDB-lite"/>
    </source>
</evidence>
<dbReference type="RefSeq" id="WP_106344817.1">
    <property type="nucleotide sequence ID" value="NZ_PVNE01000008.1"/>
</dbReference>
<feature type="compositionally biased region" description="Low complexity" evidence="2">
    <location>
        <begin position="121"/>
        <end position="133"/>
    </location>
</feature>
<dbReference type="AlphaFoldDB" id="A0A2T0LG50"/>
<gene>
    <name evidence="3" type="ORF">CLV97_108120</name>
</gene>
<feature type="region of interest" description="Disordered" evidence="2">
    <location>
        <begin position="94"/>
        <end position="141"/>
    </location>
</feature>
<evidence type="ECO:0000313" key="4">
    <source>
        <dbReference type="Proteomes" id="UP000237797"/>
    </source>
</evidence>
<feature type="compositionally biased region" description="Polar residues" evidence="2">
    <location>
        <begin position="183"/>
        <end position="196"/>
    </location>
</feature>
<reference evidence="3 4" key="1">
    <citation type="submission" date="2018-03" db="EMBL/GenBank/DDBJ databases">
        <title>Genomic Encyclopedia of Archaeal and Bacterial Type Strains, Phase II (KMG-II): from individual species to whole genera.</title>
        <authorList>
            <person name="Goeker M."/>
        </authorList>
    </citation>
    <scope>NUCLEOTIDE SEQUENCE [LARGE SCALE GENOMIC DNA]</scope>
    <source>
        <strain evidence="3 4">DSM 44946</strain>
    </source>
</reference>
<keyword evidence="4" id="KW-1185">Reference proteome</keyword>
<feature type="coiled-coil region" evidence="1">
    <location>
        <begin position="5"/>
        <end position="83"/>
    </location>
</feature>
<comment type="caution">
    <text evidence="3">The sequence shown here is derived from an EMBL/GenBank/DDBJ whole genome shotgun (WGS) entry which is preliminary data.</text>
</comment>
<feature type="region of interest" description="Disordered" evidence="2">
    <location>
        <begin position="153"/>
        <end position="196"/>
    </location>
</feature>
<name>A0A2T0LG50_9BACL</name>
<feature type="compositionally biased region" description="Low complexity" evidence="2">
    <location>
        <begin position="94"/>
        <end position="104"/>
    </location>
</feature>
<dbReference type="Proteomes" id="UP000237797">
    <property type="component" value="Unassembled WGS sequence"/>
</dbReference>
<sequence>MHQVISRIESEMDQIRSMCQQLEQAERSNQQLAQQLQSSVMDPNLRTQLQNMAQKEAFNAQKLQQISQIASQARQEVSQLKQQAYSVHQPQFQQQPVAQTGFQASSPQPISTRFQQPAGFQPQSRQQPSSTQQWVQRHAQTGMSPNQAMSILQQGVPKQQATQPMQTVPPVQPMSQPQPAQQFGSQYRSMNPYYQH</sequence>
<accession>A0A2T0LG50</accession>
<protein>
    <submittedName>
        <fullName evidence="3">Uncharacterized protein</fullName>
    </submittedName>
</protein>
<evidence type="ECO:0000313" key="3">
    <source>
        <dbReference type="EMBL" id="PRX41188.1"/>
    </source>
</evidence>
<feature type="compositionally biased region" description="Low complexity" evidence="2">
    <location>
        <begin position="159"/>
        <end position="182"/>
    </location>
</feature>